<proteinExistence type="predicted"/>
<keyword evidence="9" id="KW-0503">Monooxygenase</keyword>
<comment type="cofactor">
    <cofactor evidence="1 11">
        <name>heme</name>
        <dbReference type="ChEBI" id="CHEBI:30413"/>
    </cofactor>
</comment>
<keyword evidence="13" id="KW-1185">Reference proteome</keyword>
<keyword evidence="10" id="KW-0472">Membrane</keyword>
<evidence type="ECO:0000256" key="10">
    <source>
        <dbReference type="ARBA" id="ARBA00023136"/>
    </source>
</evidence>
<evidence type="ECO:0000256" key="1">
    <source>
        <dbReference type="ARBA" id="ARBA00001971"/>
    </source>
</evidence>
<evidence type="ECO:0000256" key="11">
    <source>
        <dbReference type="PIRSR" id="PIRSR602401-1"/>
    </source>
</evidence>
<reference evidence="12 13" key="1">
    <citation type="journal article" date="2018" name="Proc. Natl. Acad. Sci. U.S.A.">
        <title>Draft genome sequence of Camellia sinensis var. sinensis provides insights into the evolution of the tea genome and tea quality.</title>
        <authorList>
            <person name="Wei C."/>
            <person name="Yang H."/>
            <person name="Wang S."/>
            <person name="Zhao J."/>
            <person name="Liu C."/>
            <person name="Gao L."/>
            <person name="Xia E."/>
            <person name="Lu Y."/>
            <person name="Tai Y."/>
            <person name="She G."/>
            <person name="Sun J."/>
            <person name="Cao H."/>
            <person name="Tong W."/>
            <person name="Gao Q."/>
            <person name="Li Y."/>
            <person name="Deng W."/>
            <person name="Jiang X."/>
            <person name="Wang W."/>
            <person name="Chen Q."/>
            <person name="Zhang S."/>
            <person name="Li H."/>
            <person name="Wu J."/>
            <person name="Wang P."/>
            <person name="Li P."/>
            <person name="Shi C."/>
            <person name="Zheng F."/>
            <person name="Jian J."/>
            <person name="Huang B."/>
            <person name="Shan D."/>
            <person name="Shi M."/>
            <person name="Fang C."/>
            <person name="Yue Y."/>
            <person name="Li F."/>
            <person name="Li D."/>
            <person name="Wei S."/>
            <person name="Han B."/>
            <person name="Jiang C."/>
            <person name="Yin Y."/>
            <person name="Xia T."/>
            <person name="Zhang Z."/>
            <person name="Bennetzen J.L."/>
            <person name="Zhao S."/>
            <person name="Wan X."/>
        </authorList>
    </citation>
    <scope>NUCLEOTIDE SEQUENCE [LARGE SCALE GENOMIC DNA]</scope>
    <source>
        <strain evidence="13">cv. Shuchazao</strain>
        <tissue evidence="12">Leaf</tissue>
    </source>
</reference>
<accession>A0A4S4EIP6</accession>
<keyword evidence="6" id="KW-1133">Transmembrane helix</keyword>
<keyword evidence="7" id="KW-0560">Oxidoreductase</keyword>
<dbReference type="GO" id="GO:0004497">
    <property type="term" value="F:monooxygenase activity"/>
    <property type="evidence" value="ECO:0007669"/>
    <property type="project" value="UniProtKB-KW"/>
</dbReference>
<dbReference type="PRINTS" id="PR00385">
    <property type="entry name" value="P450"/>
</dbReference>
<evidence type="ECO:0000256" key="6">
    <source>
        <dbReference type="ARBA" id="ARBA00022989"/>
    </source>
</evidence>
<evidence type="ECO:0000256" key="9">
    <source>
        <dbReference type="ARBA" id="ARBA00023033"/>
    </source>
</evidence>
<keyword evidence="8 11" id="KW-0408">Iron</keyword>
<evidence type="ECO:0000256" key="4">
    <source>
        <dbReference type="ARBA" id="ARBA00022692"/>
    </source>
</evidence>
<dbReference type="STRING" id="542762.A0A4S4EIP6"/>
<dbReference type="Gene3D" id="1.10.630.10">
    <property type="entry name" value="Cytochrome P450"/>
    <property type="match status" value="2"/>
</dbReference>
<dbReference type="EMBL" id="SDRB02004099">
    <property type="protein sequence ID" value="THG16401.1"/>
    <property type="molecule type" value="Genomic_DNA"/>
</dbReference>
<dbReference type="InterPro" id="IPR036396">
    <property type="entry name" value="Cyt_P450_sf"/>
</dbReference>
<feature type="binding site" description="axial binding residue" evidence="11">
    <location>
        <position position="65"/>
    </location>
    <ligand>
        <name>heme</name>
        <dbReference type="ChEBI" id="CHEBI:30413"/>
    </ligand>
    <ligandPart>
        <name>Fe</name>
        <dbReference type="ChEBI" id="CHEBI:18248"/>
    </ligandPart>
</feature>
<dbReference type="GO" id="GO:0005506">
    <property type="term" value="F:iron ion binding"/>
    <property type="evidence" value="ECO:0007669"/>
    <property type="project" value="InterPro"/>
</dbReference>
<evidence type="ECO:0000256" key="2">
    <source>
        <dbReference type="ARBA" id="ARBA00004370"/>
    </source>
</evidence>
<dbReference type="GO" id="GO:0016705">
    <property type="term" value="F:oxidoreductase activity, acting on paired donors, with incorporation or reduction of molecular oxygen"/>
    <property type="evidence" value="ECO:0007669"/>
    <property type="project" value="InterPro"/>
</dbReference>
<dbReference type="GO" id="GO:0020037">
    <property type="term" value="F:heme binding"/>
    <property type="evidence" value="ECO:0007669"/>
    <property type="project" value="InterPro"/>
</dbReference>
<sequence>MILARTDTSSVTIEWAMSLLVNHPEVLKKDPKVWDDPTSFKPERFEGGEVEGHMLMPFGMGRKACPRAGLAQRIVGLALGSLIKCFEWEKVTKKSIDLTKGKGLTMTKDVPLEAMCKARDIIMNNILSEATNVV</sequence>
<evidence type="ECO:0000256" key="7">
    <source>
        <dbReference type="ARBA" id="ARBA00023002"/>
    </source>
</evidence>
<dbReference type="InterPro" id="IPR002401">
    <property type="entry name" value="Cyt_P450_E_grp-I"/>
</dbReference>
<evidence type="ECO:0000256" key="3">
    <source>
        <dbReference type="ARBA" id="ARBA00022617"/>
    </source>
</evidence>
<evidence type="ECO:0000256" key="8">
    <source>
        <dbReference type="ARBA" id="ARBA00023004"/>
    </source>
</evidence>
<keyword evidence="4" id="KW-0812">Transmembrane</keyword>
<keyword evidence="5 11" id="KW-0479">Metal-binding</keyword>
<dbReference type="PANTHER" id="PTHR47947:SF26">
    <property type="entry name" value="CYTOCHROME P450"/>
    <property type="match status" value="1"/>
</dbReference>
<dbReference type="Pfam" id="PF00067">
    <property type="entry name" value="p450"/>
    <property type="match status" value="1"/>
</dbReference>
<evidence type="ECO:0000313" key="12">
    <source>
        <dbReference type="EMBL" id="THG16401.1"/>
    </source>
</evidence>
<protein>
    <recommendedName>
        <fullName evidence="14">Cytochrome P450</fullName>
    </recommendedName>
</protein>
<dbReference type="Proteomes" id="UP000306102">
    <property type="component" value="Unassembled WGS sequence"/>
</dbReference>
<dbReference type="SUPFAM" id="SSF48264">
    <property type="entry name" value="Cytochrome P450"/>
    <property type="match status" value="1"/>
</dbReference>
<comment type="caution">
    <text evidence="12">The sequence shown here is derived from an EMBL/GenBank/DDBJ whole genome shotgun (WGS) entry which is preliminary data.</text>
</comment>
<name>A0A4S4EIP6_CAMSN</name>
<comment type="subcellular location">
    <subcellularLocation>
        <location evidence="2">Membrane</location>
    </subcellularLocation>
</comment>
<evidence type="ECO:0000256" key="5">
    <source>
        <dbReference type="ARBA" id="ARBA00022723"/>
    </source>
</evidence>
<organism evidence="12 13">
    <name type="scientific">Camellia sinensis var. sinensis</name>
    <name type="common">China tea</name>
    <dbReference type="NCBI Taxonomy" id="542762"/>
    <lineage>
        <taxon>Eukaryota</taxon>
        <taxon>Viridiplantae</taxon>
        <taxon>Streptophyta</taxon>
        <taxon>Embryophyta</taxon>
        <taxon>Tracheophyta</taxon>
        <taxon>Spermatophyta</taxon>
        <taxon>Magnoliopsida</taxon>
        <taxon>eudicotyledons</taxon>
        <taxon>Gunneridae</taxon>
        <taxon>Pentapetalae</taxon>
        <taxon>asterids</taxon>
        <taxon>Ericales</taxon>
        <taxon>Theaceae</taxon>
        <taxon>Camellia</taxon>
    </lineage>
</organism>
<gene>
    <name evidence="12" type="ORF">TEA_005844</name>
</gene>
<evidence type="ECO:0008006" key="14">
    <source>
        <dbReference type="Google" id="ProtNLM"/>
    </source>
</evidence>
<dbReference type="PANTHER" id="PTHR47947">
    <property type="entry name" value="CYTOCHROME P450 82C3-RELATED"/>
    <property type="match status" value="1"/>
</dbReference>
<dbReference type="InterPro" id="IPR050651">
    <property type="entry name" value="Plant_Cytochrome_P450_Monoox"/>
</dbReference>
<keyword evidence="3 11" id="KW-0349">Heme</keyword>
<dbReference type="InterPro" id="IPR001128">
    <property type="entry name" value="Cyt_P450"/>
</dbReference>
<evidence type="ECO:0000313" key="13">
    <source>
        <dbReference type="Proteomes" id="UP000306102"/>
    </source>
</evidence>
<dbReference type="PRINTS" id="PR00463">
    <property type="entry name" value="EP450I"/>
</dbReference>
<dbReference type="AlphaFoldDB" id="A0A4S4EIP6"/>